<reference evidence="2" key="1">
    <citation type="submission" date="2018-05" db="EMBL/GenBank/DDBJ databases">
        <authorList>
            <person name="Lanie J.A."/>
            <person name="Ng W.-L."/>
            <person name="Kazmierczak K.M."/>
            <person name="Andrzejewski T.M."/>
            <person name="Davidsen T.M."/>
            <person name="Wayne K.J."/>
            <person name="Tettelin H."/>
            <person name="Glass J.I."/>
            <person name="Rusch D."/>
            <person name="Podicherti R."/>
            <person name="Tsui H.-C.T."/>
            <person name="Winkler M.E."/>
        </authorList>
    </citation>
    <scope>NUCLEOTIDE SEQUENCE</scope>
</reference>
<evidence type="ECO:0000313" key="2">
    <source>
        <dbReference type="EMBL" id="SVE22149.1"/>
    </source>
</evidence>
<feature type="non-terminal residue" evidence="2">
    <location>
        <position position="101"/>
    </location>
</feature>
<evidence type="ECO:0000256" key="1">
    <source>
        <dbReference type="SAM" id="MobiDB-lite"/>
    </source>
</evidence>
<sequence>MRQVVTFVTVTLSTTVMTYNGATDIPSDPWHLSGRVATINDAINAGTATSTLIIQPLGRPPDSRHHHLMATFHSPSPSPRPHKVLATPSSKSSTAKIEPLT</sequence>
<dbReference type="EMBL" id="UINC01202377">
    <property type="protein sequence ID" value="SVE22149.1"/>
    <property type="molecule type" value="Genomic_DNA"/>
</dbReference>
<protein>
    <submittedName>
        <fullName evidence="2">Uncharacterized protein</fullName>
    </submittedName>
</protein>
<organism evidence="2">
    <name type="scientific">marine metagenome</name>
    <dbReference type="NCBI Taxonomy" id="408172"/>
    <lineage>
        <taxon>unclassified sequences</taxon>
        <taxon>metagenomes</taxon>
        <taxon>ecological metagenomes</taxon>
    </lineage>
</organism>
<dbReference type="AlphaFoldDB" id="A0A383BQI8"/>
<gene>
    <name evidence="2" type="ORF">METZ01_LOCUS475003</name>
</gene>
<proteinExistence type="predicted"/>
<name>A0A383BQI8_9ZZZZ</name>
<accession>A0A383BQI8</accession>
<feature type="region of interest" description="Disordered" evidence="1">
    <location>
        <begin position="58"/>
        <end position="101"/>
    </location>
</feature>